<organism evidence="11 12">
    <name type="scientific">Thalassotalea piscium</name>
    <dbReference type="NCBI Taxonomy" id="1230533"/>
    <lineage>
        <taxon>Bacteria</taxon>
        <taxon>Pseudomonadati</taxon>
        <taxon>Pseudomonadota</taxon>
        <taxon>Gammaproteobacteria</taxon>
        <taxon>Alteromonadales</taxon>
        <taxon>Colwelliaceae</taxon>
        <taxon>Thalassotalea</taxon>
    </lineage>
</organism>
<dbReference type="Gene3D" id="3.30.450.350">
    <property type="entry name" value="CHASE domain"/>
    <property type="match status" value="1"/>
</dbReference>
<dbReference type="Proteomes" id="UP000537141">
    <property type="component" value="Unassembled WGS sequence"/>
</dbReference>
<comment type="caution">
    <text evidence="11">The sequence shown here is derived from an EMBL/GenBank/DDBJ whole genome shotgun (WGS) entry which is preliminary data.</text>
</comment>
<feature type="transmembrane region" description="Helical" evidence="5">
    <location>
        <begin position="252"/>
        <end position="273"/>
    </location>
</feature>
<evidence type="ECO:0000256" key="1">
    <source>
        <dbReference type="ARBA" id="ARBA00004370"/>
    </source>
</evidence>
<dbReference type="RefSeq" id="WP_184423461.1">
    <property type="nucleotide sequence ID" value="NZ_AP027362.1"/>
</dbReference>
<feature type="domain" description="CHASE" evidence="8">
    <location>
        <begin position="98"/>
        <end position="192"/>
    </location>
</feature>
<dbReference type="InterPro" id="IPR001610">
    <property type="entry name" value="PAC"/>
</dbReference>
<gene>
    <name evidence="11" type="ORF">HNQ55_001138</name>
</gene>
<dbReference type="SMART" id="SM01079">
    <property type="entry name" value="CHASE"/>
    <property type="match status" value="1"/>
</dbReference>
<evidence type="ECO:0000256" key="2">
    <source>
        <dbReference type="ARBA" id="ARBA00022692"/>
    </source>
</evidence>
<dbReference type="CDD" id="cd01949">
    <property type="entry name" value="GGDEF"/>
    <property type="match status" value="1"/>
</dbReference>
<dbReference type="GO" id="GO:0007165">
    <property type="term" value="P:signal transduction"/>
    <property type="evidence" value="ECO:0007669"/>
    <property type="project" value="UniProtKB-ARBA"/>
</dbReference>
<dbReference type="InterPro" id="IPR013655">
    <property type="entry name" value="PAS_fold_3"/>
</dbReference>
<dbReference type="PANTHER" id="PTHR44757:SF2">
    <property type="entry name" value="BIOFILM ARCHITECTURE MAINTENANCE PROTEIN MBAA"/>
    <property type="match status" value="1"/>
</dbReference>
<dbReference type="InterPro" id="IPR000160">
    <property type="entry name" value="GGDEF_dom"/>
</dbReference>
<dbReference type="InterPro" id="IPR042240">
    <property type="entry name" value="CHASE_sf"/>
</dbReference>
<dbReference type="InterPro" id="IPR029787">
    <property type="entry name" value="Nucleotide_cyclase"/>
</dbReference>
<evidence type="ECO:0000259" key="10">
    <source>
        <dbReference type="PROSITE" id="PS50887"/>
    </source>
</evidence>
<dbReference type="SMART" id="SM00091">
    <property type="entry name" value="PAS"/>
    <property type="match status" value="2"/>
</dbReference>
<keyword evidence="2 5" id="KW-0812">Transmembrane</keyword>
<dbReference type="InterPro" id="IPR006189">
    <property type="entry name" value="CHASE_dom"/>
</dbReference>
<dbReference type="PROSITE" id="PS50112">
    <property type="entry name" value="PAS"/>
    <property type="match status" value="1"/>
</dbReference>
<dbReference type="Pfam" id="PF00563">
    <property type="entry name" value="EAL"/>
    <property type="match status" value="1"/>
</dbReference>
<dbReference type="Gene3D" id="3.20.20.450">
    <property type="entry name" value="EAL domain"/>
    <property type="match status" value="1"/>
</dbReference>
<dbReference type="PROSITE" id="PS50839">
    <property type="entry name" value="CHASE"/>
    <property type="match status" value="1"/>
</dbReference>
<dbReference type="SUPFAM" id="SSF55785">
    <property type="entry name" value="PYP-like sensor domain (PAS domain)"/>
    <property type="match status" value="2"/>
</dbReference>
<dbReference type="CDD" id="cd01948">
    <property type="entry name" value="EAL"/>
    <property type="match status" value="1"/>
</dbReference>
<dbReference type="CDD" id="cd00130">
    <property type="entry name" value="PAS"/>
    <property type="match status" value="2"/>
</dbReference>
<dbReference type="SMART" id="SM00052">
    <property type="entry name" value="EAL"/>
    <property type="match status" value="1"/>
</dbReference>
<dbReference type="AlphaFoldDB" id="A0A7X0TT03"/>
<protein>
    <submittedName>
        <fullName evidence="11">Diguanylate cyclase (GGDEF)-like protein/PAS domain S-box-containing protein</fullName>
    </submittedName>
</protein>
<feature type="domain" description="EAL" evidence="9">
    <location>
        <begin position="726"/>
        <end position="982"/>
    </location>
</feature>
<dbReference type="InterPro" id="IPR001633">
    <property type="entry name" value="EAL_dom"/>
</dbReference>
<keyword evidence="3 5" id="KW-1133">Transmembrane helix</keyword>
<evidence type="ECO:0000259" key="7">
    <source>
        <dbReference type="PROSITE" id="PS50113"/>
    </source>
</evidence>
<dbReference type="Pfam" id="PF00990">
    <property type="entry name" value="GGDEF"/>
    <property type="match status" value="1"/>
</dbReference>
<dbReference type="SMART" id="SM00267">
    <property type="entry name" value="GGDEF"/>
    <property type="match status" value="1"/>
</dbReference>
<dbReference type="Gene3D" id="3.30.70.270">
    <property type="match status" value="1"/>
</dbReference>
<evidence type="ECO:0000259" key="6">
    <source>
        <dbReference type="PROSITE" id="PS50112"/>
    </source>
</evidence>
<dbReference type="Gene3D" id="3.30.450.20">
    <property type="entry name" value="PAS domain"/>
    <property type="match status" value="2"/>
</dbReference>
<dbReference type="SUPFAM" id="SSF141868">
    <property type="entry name" value="EAL domain-like"/>
    <property type="match status" value="1"/>
</dbReference>
<dbReference type="PROSITE" id="PS50887">
    <property type="entry name" value="GGDEF"/>
    <property type="match status" value="1"/>
</dbReference>
<proteinExistence type="predicted"/>
<sequence length="991" mass="110830">MFSQLPHKIIISVVSILVSIYAIYLLDQYSYQQKRIKIQEITASHASHITHDLNQTLSAAYPIAALIRAQNGNVSGFTELATEMLPLYPAIASLQLLPDGVVKHIVPIEGNENALGHNLFLDPERSNEAHIAKVSGKLTLAGPFDLRQGGIGAASRLPIYLDTADGKKFWGFAAVLIRFPDILNTTHLSTLAKSGVGYQLSRVLPGTNETQIIATSNTTLSSDTVTFDIPIPNGNWTLQAYPIDGWRNYPRLFLGSALALVFIFLATFATTLWTRLAKNRALLEAKVKERTSELEGNLAQLAESERKLVLSQQVGGIGTWEWDLTTDIIFWSDQISELFGHVQGLSETTKEDFLKCIHPDDLEYVLKVIYTCIESGESYDIDYRVVSPEGHISWLNEKANVIRGGNGKAITILGVSIDITKRKNIENKLFLSSRVFSDAHDGITITDSNKLIVDVNPAFTRITGYTRDEVIGKNPRILSSGKQSAEFYRDMWQNISEHGHWQGEIWNRKKCGEIYPELLTITVIKDSNNTLNYLGVFTDITHIKRQQKQLKHIAHYDLLTNLPNKVLLTDRLSQAILRCDRNKNSLAVVCLDLDNFTDVNDIHGHDIGDELLIEFSVRLKEALREGDSLARVSGDEFIAVLVGLTQIEDCEPILERLLLAVSNTVTIRDIVFNMSISIGVTLYPQDNVDGDLLIRHANQAMYRAKELGKNRYHLFDTAQDEAVKAQRENLEDIRNALDNQQFVLYYQPKVNMKTGIVIGVEALIRWQHPERGLLSPIEFLPVIENNPMSYEMGEWVIDTALSQISEWQRTGLNLPVGISVNITAAHLQHPNFSKMLAQKLAAHPEVDPHYLELEVLETSALDNIKDVTSIMNVCIGLGVNFALDDFGTGYSSLTYLRRLPANLIKIDQSFVRDMLHDTDDLAIIEGVIALAKSFKREVIAEGVETKEHGSALLQLGCELAQGYGIAKPMPAEQIPAWIISWVPDKSWTQQL</sequence>
<feature type="domain" description="PAS" evidence="6">
    <location>
        <begin position="434"/>
        <end position="474"/>
    </location>
</feature>
<dbReference type="NCBIfam" id="TIGR00229">
    <property type="entry name" value="sensory_box"/>
    <property type="match status" value="2"/>
</dbReference>
<feature type="domain" description="PAC" evidence="7">
    <location>
        <begin position="379"/>
        <end position="431"/>
    </location>
</feature>
<keyword evidence="12" id="KW-1185">Reference proteome</keyword>
<keyword evidence="4 5" id="KW-0472">Membrane</keyword>
<dbReference type="PANTHER" id="PTHR44757">
    <property type="entry name" value="DIGUANYLATE CYCLASE DGCP"/>
    <property type="match status" value="1"/>
</dbReference>
<dbReference type="EMBL" id="JACHHU010000006">
    <property type="protein sequence ID" value="MBB6542639.1"/>
    <property type="molecule type" value="Genomic_DNA"/>
</dbReference>
<evidence type="ECO:0000313" key="12">
    <source>
        <dbReference type="Proteomes" id="UP000537141"/>
    </source>
</evidence>
<reference evidence="11 12" key="1">
    <citation type="submission" date="2020-08" db="EMBL/GenBank/DDBJ databases">
        <title>Genomic Encyclopedia of Type Strains, Phase IV (KMG-IV): sequencing the most valuable type-strain genomes for metagenomic binning, comparative biology and taxonomic classification.</title>
        <authorList>
            <person name="Goeker M."/>
        </authorList>
    </citation>
    <scope>NUCLEOTIDE SEQUENCE [LARGE SCALE GENOMIC DNA]</scope>
    <source>
        <strain evidence="11 12">DSM 26287</strain>
    </source>
</reference>
<dbReference type="InterPro" id="IPR000700">
    <property type="entry name" value="PAS-assoc_C"/>
</dbReference>
<name>A0A7X0TT03_9GAMM</name>
<comment type="subcellular location">
    <subcellularLocation>
        <location evidence="1">Membrane</location>
    </subcellularLocation>
</comment>
<dbReference type="Pfam" id="PF08447">
    <property type="entry name" value="PAS_3"/>
    <property type="match status" value="1"/>
</dbReference>
<dbReference type="PROSITE" id="PS50113">
    <property type="entry name" value="PAC"/>
    <property type="match status" value="1"/>
</dbReference>
<dbReference type="InterPro" id="IPR000014">
    <property type="entry name" value="PAS"/>
</dbReference>
<dbReference type="PROSITE" id="PS50883">
    <property type="entry name" value="EAL"/>
    <property type="match status" value="1"/>
</dbReference>
<evidence type="ECO:0000256" key="5">
    <source>
        <dbReference type="SAM" id="Phobius"/>
    </source>
</evidence>
<dbReference type="InterPro" id="IPR035919">
    <property type="entry name" value="EAL_sf"/>
</dbReference>
<dbReference type="SMART" id="SM00086">
    <property type="entry name" value="PAC"/>
    <property type="match status" value="2"/>
</dbReference>
<feature type="domain" description="GGDEF" evidence="10">
    <location>
        <begin position="584"/>
        <end position="717"/>
    </location>
</feature>
<evidence type="ECO:0000259" key="8">
    <source>
        <dbReference type="PROSITE" id="PS50839"/>
    </source>
</evidence>
<dbReference type="Pfam" id="PF13426">
    <property type="entry name" value="PAS_9"/>
    <property type="match status" value="1"/>
</dbReference>
<dbReference type="InterPro" id="IPR043128">
    <property type="entry name" value="Rev_trsase/Diguanyl_cyclase"/>
</dbReference>
<dbReference type="SUPFAM" id="SSF55073">
    <property type="entry name" value="Nucleotide cyclase"/>
    <property type="match status" value="1"/>
</dbReference>
<dbReference type="Gene3D" id="2.10.70.100">
    <property type="match status" value="1"/>
</dbReference>
<dbReference type="Pfam" id="PF03924">
    <property type="entry name" value="CHASE"/>
    <property type="match status" value="1"/>
</dbReference>
<dbReference type="GO" id="GO:0016020">
    <property type="term" value="C:membrane"/>
    <property type="evidence" value="ECO:0007669"/>
    <property type="project" value="UniProtKB-SubCell"/>
</dbReference>
<evidence type="ECO:0000256" key="4">
    <source>
        <dbReference type="ARBA" id="ARBA00023136"/>
    </source>
</evidence>
<feature type="transmembrane region" description="Helical" evidence="5">
    <location>
        <begin position="6"/>
        <end position="26"/>
    </location>
</feature>
<evidence type="ECO:0000256" key="3">
    <source>
        <dbReference type="ARBA" id="ARBA00022989"/>
    </source>
</evidence>
<evidence type="ECO:0000313" key="11">
    <source>
        <dbReference type="EMBL" id="MBB6542639.1"/>
    </source>
</evidence>
<accession>A0A7X0TT03</accession>
<dbReference type="InterPro" id="IPR052155">
    <property type="entry name" value="Biofilm_reg_signaling"/>
</dbReference>
<dbReference type="NCBIfam" id="TIGR00254">
    <property type="entry name" value="GGDEF"/>
    <property type="match status" value="1"/>
</dbReference>
<dbReference type="GO" id="GO:0003824">
    <property type="term" value="F:catalytic activity"/>
    <property type="evidence" value="ECO:0007669"/>
    <property type="project" value="UniProtKB-ARBA"/>
</dbReference>
<evidence type="ECO:0000259" key="9">
    <source>
        <dbReference type="PROSITE" id="PS50883"/>
    </source>
</evidence>
<dbReference type="InterPro" id="IPR035965">
    <property type="entry name" value="PAS-like_dom_sf"/>
</dbReference>